<keyword evidence="3" id="KW-1185">Reference proteome</keyword>
<keyword evidence="1" id="KW-0812">Transmembrane</keyword>
<proteinExistence type="predicted"/>
<sequence length="480" mass="55262">MNYNSYRFLFIISFVYLICMTNVLTAFAEEKDIAIIYTTKQQTESTAYVQAMLNAYAAVDTLSIDEVDHQRLQTYKQVIVISYTSSKMPQKALDALNSFQGSAIAIGENTLQLAPFSQWQMGKKVELRAIGEHIFDQTITWQSIIPSSDAKVVKEASTLQKNYPFIVQAAQGNWSYIGEIIDNKAMQYEWPRIITDLLLLQAPFNHQAFIVLTDINAQTDSKQLEKVVDMFIAKQIPISLEIAPIYVKKDHAVLYLQDNQNLLSYLQKLQKRGLPFVLSSANMPLEESLNYLVQRKIYPILTNEDSPLFTGVVQQHNQTSLYITHQGQQTYYPYTVTELASISDDFFYPVQRRMEQVLQVPGSVLGIAYPAYLNATYAEQLIAYVQKKPELKWLDFKKTNQTVQTDNGKISQEITGEQTNDMAFSYRERLKMRFQESPFEVMLWGLVLTVALFVALFFVNTFRLRITLRKRLFEERKTNG</sequence>
<feature type="transmembrane region" description="Helical" evidence="1">
    <location>
        <begin position="441"/>
        <end position="462"/>
    </location>
</feature>
<comment type="caution">
    <text evidence="2">The sequence shown here is derived from an EMBL/GenBank/DDBJ whole genome shotgun (WGS) entry which is preliminary data.</text>
</comment>
<protein>
    <recommendedName>
        <fullName evidence="4">DUF2334 domain-containing protein</fullName>
    </recommendedName>
</protein>
<dbReference type="InterPro" id="IPR018763">
    <property type="entry name" value="DUF2334"/>
</dbReference>
<dbReference type="Proteomes" id="UP001065593">
    <property type="component" value="Unassembled WGS sequence"/>
</dbReference>
<dbReference type="EMBL" id="BRZA01000002">
    <property type="protein sequence ID" value="GLC88608.1"/>
    <property type="molecule type" value="Genomic_DNA"/>
</dbReference>
<evidence type="ECO:0000313" key="3">
    <source>
        <dbReference type="Proteomes" id="UP001065593"/>
    </source>
</evidence>
<name>A0ABQ5NKG5_9BACI</name>
<reference evidence="2" key="1">
    <citation type="submission" date="2022-08" db="EMBL/GenBank/DDBJ databases">
        <title>Draft genome sequence of Lysinibacillus sp. strain KH24.</title>
        <authorList>
            <person name="Kanbe H."/>
            <person name="Itoh H."/>
        </authorList>
    </citation>
    <scope>NUCLEOTIDE SEQUENCE</scope>
    <source>
        <strain evidence="2">KH24</strain>
    </source>
</reference>
<keyword evidence="1" id="KW-0472">Membrane</keyword>
<evidence type="ECO:0000313" key="2">
    <source>
        <dbReference type="EMBL" id="GLC88608.1"/>
    </source>
</evidence>
<accession>A0ABQ5NKG5</accession>
<gene>
    <name evidence="2" type="ORF">LYSBPC_17350</name>
</gene>
<evidence type="ECO:0008006" key="4">
    <source>
        <dbReference type="Google" id="ProtNLM"/>
    </source>
</evidence>
<organism evidence="2 3">
    <name type="scientific">Lysinibacillus piscis</name>
    <dbReference type="NCBI Taxonomy" id="2518931"/>
    <lineage>
        <taxon>Bacteria</taxon>
        <taxon>Bacillati</taxon>
        <taxon>Bacillota</taxon>
        <taxon>Bacilli</taxon>
        <taxon>Bacillales</taxon>
        <taxon>Bacillaceae</taxon>
        <taxon>Lysinibacillus</taxon>
    </lineage>
</organism>
<dbReference type="RefSeq" id="WP_264988371.1">
    <property type="nucleotide sequence ID" value="NZ_BRZA01000002.1"/>
</dbReference>
<evidence type="ECO:0000256" key="1">
    <source>
        <dbReference type="SAM" id="Phobius"/>
    </source>
</evidence>
<dbReference type="Pfam" id="PF10096">
    <property type="entry name" value="DUF2334"/>
    <property type="match status" value="1"/>
</dbReference>
<keyword evidence="1" id="KW-1133">Transmembrane helix</keyword>